<evidence type="ECO:0000313" key="3">
    <source>
        <dbReference type="Proteomes" id="UP001163828"/>
    </source>
</evidence>
<reference evidence="2" key="1">
    <citation type="submission" date="2022-08" db="EMBL/GenBank/DDBJ databases">
        <authorList>
            <consortium name="DOE Joint Genome Institute"/>
            <person name="Min B."/>
            <person name="Riley R."/>
            <person name="Sierra-Patev S."/>
            <person name="Naranjo-Ortiz M."/>
            <person name="Looney B."/>
            <person name="Konkel Z."/>
            <person name="Slot J.C."/>
            <person name="Sakamoto Y."/>
            <person name="Steenwyk J.L."/>
            <person name="Rokas A."/>
            <person name="Carro J."/>
            <person name="Camarero S."/>
            <person name="Ferreira P."/>
            <person name="Molpeceres G."/>
            <person name="Ruiz-Duenas F.J."/>
            <person name="Serrano A."/>
            <person name="Henrissat B."/>
            <person name="Drula E."/>
            <person name="Hughes K.W."/>
            <person name="Mata J.L."/>
            <person name="Ishikawa N.K."/>
            <person name="Vargas-Isla R."/>
            <person name="Ushijima S."/>
            <person name="Smith C.A."/>
            <person name="Ahrendt S."/>
            <person name="Andreopoulos W."/>
            <person name="He G."/>
            <person name="Labutti K."/>
            <person name="Lipzen A."/>
            <person name="Ng V."/>
            <person name="Sandor L."/>
            <person name="Barry K."/>
            <person name="Martinez A.T."/>
            <person name="Xiao Y."/>
            <person name="Gibbons J.G."/>
            <person name="Terashima K."/>
            <person name="Hibbett D.S."/>
            <person name="Grigoriev I.V."/>
        </authorList>
    </citation>
    <scope>NUCLEOTIDE SEQUENCE</scope>
    <source>
        <strain evidence="2">TFB10827</strain>
    </source>
</reference>
<sequence length="174" mass="20434">MSSNPNNTETAQQCCECLLSAQVERQQIRGKEITRQEAEFAAEMDQLEEEVAREEEEKRLAEERRVEEERQIAEEKWITKVKLAEERRIAEEKCVNEERLAEKKRVEEERVAVEKKKQQKELAEAKRQRELAEDAMAEAEEEQVQTIVFAKLVEENRKEHCEGVTTMRACEAHC</sequence>
<accession>A0ABQ8Q1I4</accession>
<evidence type="ECO:0000256" key="1">
    <source>
        <dbReference type="SAM" id="Coils"/>
    </source>
</evidence>
<protein>
    <submittedName>
        <fullName evidence="2">Uncharacterized protein</fullName>
    </submittedName>
</protein>
<feature type="coiled-coil region" evidence="1">
    <location>
        <begin position="96"/>
        <end position="145"/>
    </location>
</feature>
<proteinExistence type="predicted"/>
<dbReference type="Proteomes" id="UP001163828">
    <property type="component" value="Unassembled WGS sequence"/>
</dbReference>
<organism evidence="2 3">
    <name type="scientific">Lentinula boryana</name>
    <dbReference type="NCBI Taxonomy" id="40481"/>
    <lineage>
        <taxon>Eukaryota</taxon>
        <taxon>Fungi</taxon>
        <taxon>Dikarya</taxon>
        <taxon>Basidiomycota</taxon>
        <taxon>Agaricomycotina</taxon>
        <taxon>Agaricomycetes</taxon>
        <taxon>Agaricomycetidae</taxon>
        <taxon>Agaricales</taxon>
        <taxon>Marasmiineae</taxon>
        <taxon>Omphalotaceae</taxon>
        <taxon>Lentinula</taxon>
    </lineage>
</organism>
<evidence type="ECO:0000313" key="2">
    <source>
        <dbReference type="EMBL" id="KAJ3992250.1"/>
    </source>
</evidence>
<keyword evidence="3" id="KW-1185">Reference proteome</keyword>
<feature type="coiled-coil region" evidence="1">
    <location>
        <begin position="30"/>
        <end position="72"/>
    </location>
</feature>
<gene>
    <name evidence="2" type="ORF">F5050DRAFT_1811685</name>
</gene>
<name>A0ABQ8Q1I4_9AGAR</name>
<keyword evidence="1" id="KW-0175">Coiled coil</keyword>
<comment type="caution">
    <text evidence="2">The sequence shown here is derived from an EMBL/GenBank/DDBJ whole genome shotgun (WGS) entry which is preliminary data.</text>
</comment>
<dbReference type="EMBL" id="MU790879">
    <property type="protein sequence ID" value="KAJ3992250.1"/>
    <property type="molecule type" value="Genomic_DNA"/>
</dbReference>